<dbReference type="EMBL" id="CAUYUJ010017504">
    <property type="protein sequence ID" value="CAK0875359.1"/>
    <property type="molecule type" value="Genomic_DNA"/>
</dbReference>
<dbReference type="Proteomes" id="UP001189429">
    <property type="component" value="Unassembled WGS sequence"/>
</dbReference>
<dbReference type="Pfam" id="PF03959">
    <property type="entry name" value="FSH1"/>
    <property type="match status" value="1"/>
</dbReference>
<accession>A0ABN9VPM5</accession>
<dbReference type="InterPro" id="IPR005645">
    <property type="entry name" value="FSH-like_dom"/>
</dbReference>
<feature type="domain" description="Serine hydrolase" evidence="2">
    <location>
        <begin position="39"/>
        <end position="104"/>
    </location>
</feature>
<comment type="caution">
    <text evidence="3">The sequence shown here is derived from an EMBL/GenBank/DDBJ whole genome shotgun (WGS) entry which is preliminary data.</text>
</comment>
<gene>
    <name evidence="3" type="ORF">PCOR1329_LOCUS60043</name>
</gene>
<reference evidence="3" key="1">
    <citation type="submission" date="2023-10" db="EMBL/GenBank/DDBJ databases">
        <authorList>
            <person name="Chen Y."/>
            <person name="Shah S."/>
            <person name="Dougan E. K."/>
            <person name="Thang M."/>
            <person name="Chan C."/>
        </authorList>
    </citation>
    <scope>NUCLEOTIDE SEQUENCE [LARGE SCALE GENOMIC DNA]</scope>
</reference>
<dbReference type="InterPro" id="IPR029058">
    <property type="entry name" value="AB_hydrolase_fold"/>
</dbReference>
<organism evidence="3 4">
    <name type="scientific">Prorocentrum cordatum</name>
    <dbReference type="NCBI Taxonomy" id="2364126"/>
    <lineage>
        <taxon>Eukaryota</taxon>
        <taxon>Sar</taxon>
        <taxon>Alveolata</taxon>
        <taxon>Dinophyceae</taxon>
        <taxon>Prorocentrales</taxon>
        <taxon>Prorocentraceae</taxon>
        <taxon>Prorocentrum</taxon>
    </lineage>
</organism>
<feature type="region of interest" description="Disordered" evidence="1">
    <location>
        <begin position="1"/>
        <end position="26"/>
    </location>
</feature>
<evidence type="ECO:0000259" key="2">
    <source>
        <dbReference type="Pfam" id="PF03959"/>
    </source>
</evidence>
<sequence length="141" mass="13742">MAATGALRPARGTAAAEATEEAATAPAEPALRAGALLLFGSAVPGPFREAMAALAAAGPPGFRALHVLGARDAVNPPEGAREVAEALGGCVLEHPGGHDLPSDPSSVLAYAEFLAGEASAGDATPGQASRTSPEEVAAGHS</sequence>
<evidence type="ECO:0000313" key="4">
    <source>
        <dbReference type="Proteomes" id="UP001189429"/>
    </source>
</evidence>
<evidence type="ECO:0000313" key="3">
    <source>
        <dbReference type="EMBL" id="CAK0875359.1"/>
    </source>
</evidence>
<dbReference type="SUPFAM" id="SSF53474">
    <property type="entry name" value="alpha/beta-Hydrolases"/>
    <property type="match status" value="1"/>
</dbReference>
<feature type="region of interest" description="Disordered" evidence="1">
    <location>
        <begin position="119"/>
        <end position="141"/>
    </location>
</feature>
<name>A0ABN9VPM5_9DINO</name>
<proteinExistence type="predicted"/>
<evidence type="ECO:0000256" key="1">
    <source>
        <dbReference type="SAM" id="MobiDB-lite"/>
    </source>
</evidence>
<keyword evidence="4" id="KW-1185">Reference proteome</keyword>
<dbReference type="Gene3D" id="3.40.50.1820">
    <property type="entry name" value="alpha/beta hydrolase"/>
    <property type="match status" value="1"/>
</dbReference>
<protein>
    <recommendedName>
        <fullName evidence="2">Serine hydrolase domain-containing protein</fullName>
    </recommendedName>
</protein>